<comment type="caution">
    <text evidence="2">The sequence shown here is derived from an EMBL/GenBank/DDBJ whole genome shotgun (WGS) entry which is preliminary data.</text>
</comment>
<keyword evidence="3" id="KW-1185">Reference proteome</keyword>
<dbReference type="Proteomes" id="UP000298327">
    <property type="component" value="Unassembled WGS sequence"/>
</dbReference>
<name>A0A4Y9Z0D8_9AGAM</name>
<feature type="signal peptide" evidence="1">
    <location>
        <begin position="1"/>
        <end position="20"/>
    </location>
</feature>
<evidence type="ECO:0000256" key="1">
    <source>
        <dbReference type="SAM" id="SignalP"/>
    </source>
</evidence>
<keyword evidence="1" id="KW-0732">Signal</keyword>
<protein>
    <submittedName>
        <fullName evidence="2">Uncharacterized protein</fullName>
    </submittedName>
</protein>
<feature type="chain" id="PRO_5021254721" evidence="1">
    <location>
        <begin position="21"/>
        <end position="72"/>
    </location>
</feature>
<dbReference type="AlphaFoldDB" id="A0A4Y9Z0D8"/>
<accession>A0A4Y9Z0D8</accession>
<sequence>MLLPAIITALGLLRLTYTSASPAPLTRRQIDTSAHCGQWDTVAIAGTAYTLILDQWGLSGALRARTVRTSWA</sequence>
<evidence type="ECO:0000313" key="3">
    <source>
        <dbReference type="Proteomes" id="UP000298327"/>
    </source>
</evidence>
<evidence type="ECO:0000313" key="2">
    <source>
        <dbReference type="EMBL" id="TFY67477.1"/>
    </source>
</evidence>
<reference evidence="2 3" key="1">
    <citation type="submission" date="2019-02" db="EMBL/GenBank/DDBJ databases">
        <title>Genome sequencing of the rare red list fungi Dentipellis fragilis.</title>
        <authorList>
            <person name="Buettner E."/>
            <person name="Kellner H."/>
        </authorList>
    </citation>
    <scope>NUCLEOTIDE SEQUENCE [LARGE SCALE GENOMIC DNA]</scope>
    <source>
        <strain evidence="2 3">DSM 105465</strain>
    </source>
</reference>
<dbReference type="OrthoDB" id="95118at2759"/>
<dbReference type="EMBL" id="SEOQ01000189">
    <property type="protein sequence ID" value="TFY67477.1"/>
    <property type="molecule type" value="Genomic_DNA"/>
</dbReference>
<organism evidence="2 3">
    <name type="scientific">Dentipellis fragilis</name>
    <dbReference type="NCBI Taxonomy" id="205917"/>
    <lineage>
        <taxon>Eukaryota</taxon>
        <taxon>Fungi</taxon>
        <taxon>Dikarya</taxon>
        <taxon>Basidiomycota</taxon>
        <taxon>Agaricomycotina</taxon>
        <taxon>Agaricomycetes</taxon>
        <taxon>Russulales</taxon>
        <taxon>Hericiaceae</taxon>
        <taxon>Dentipellis</taxon>
    </lineage>
</organism>
<gene>
    <name evidence="2" type="ORF">EVG20_g3935</name>
</gene>
<proteinExistence type="predicted"/>